<evidence type="ECO:0000259" key="4">
    <source>
        <dbReference type="PROSITE" id="PS50051"/>
    </source>
</evidence>
<dbReference type="RefSeq" id="WP_102074388.1">
    <property type="nucleotide sequence ID" value="NZ_PDNW01000010.1"/>
</dbReference>
<dbReference type="Pfam" id="PF13541">
    <property type="entry name" value="ChlI"/>
    <property type="match status" value="1"/>
</dbReference>
<dbReference type="PANTHER" id="PTHR32039">
    <property type="entry name" value="MAGNESIUM-CHELATASE SUBUNIT CHLI"/>
    <property type="match status" value="1"/>
</dbReference>
<dbReference type="InterPro" id="IPR045006">
    <property type="entry name" value="CHLI-like"/>
</dbReference>
<dbReference type="InterPro" id="IPR020568">
    <property type="entry name" value="Ribosomal_Su5_D2-typ_SF"/>
</dbReference>
<dbReference type="PROSITE" id="PS50051">
    <property type="entry name" value="MCM_2"/>
    <property type="match status" value="1"/>
</dbReference>
<dbReference type="InterPro" id="IPR000523">
    <property type="entry name" value="Mg_chelatse_chII-like_cat_dom"/>
</dbReference>
<dbReference type="Pfam" id="PF13335">
    <property type="entry name" value="Mg_chelatase_C"/>
    <property type="match status" value="1"/>
</dbReference>
<organism evidence="5 6">
    <name type="scientific">Pollutimonas subterranea</name>
    <dbReference type="NCBI Taxonomy" id="2045210"/>
    <lineage>
        <taxon>Bacteria</taxon>
        <taxon>Pseudomonadati</taxon>
        <taxon>Pseudomonadota</taxon>
        <taxon>Betaproteobacteria</taxon>
        <taxon>Burkholderiales</taxon>
        <taxon>Alcaligenaceae</taxon>
        <taxon>Pollutimonas</taxon>
    </lineage>
</organism>
<sequence length="504" mass="53354">MSLAIMASRALCGLDGFPVRVEVHVGPGLPAFHVVGLPDTGVRESRERVRSAIISSGFEFPAGRITANLAPADLPKESGRFDLPIALGVLLASGQVQPEAGAALPDLRHYVFAGELSLTGAVVSVGAPLAIALAVARSGPDVKLVMPPDCARVAARVPGLVVLSAATLCQVVDHFAGRAPLLAAQPAQAEPARSAVRCLSEVRGQPLARRALEIAAAGGHSLLMAGPPGTGKSMLAHRLPGLLPPLDRHPALEVAAIASICGQDSGFSDLPPFRAPHHSASAPALVGGGARARPGEISLAHRGVLFLDELPEFGRRVLESLREPMETGSVCIARAAGTVTFPAAFQLVAAMNPCPCGWLGHKKLQCTCSTEQIQKYRSKLSGPLLDRVDLQIALPAADSDWMDAPRGETSESIRIRVARCRQRQADRQQRLNAALHVGELDQYCVLDAAAKLLLQQGMARWAWSARVMHRILRVARTLADLAEEDSIGSRHVAEAIQYRQPWGS</sequence>
<dbReference type="EMBL" id="PDNW01000010">
    <property type="protein sequence ID" value="PLC49514.1"/>
    <property type="molecule type" value="Genomic_DNA"/>
</dbReference>
<dbReference type="GO" id="GO:0005524">
    <property type="term" value="F:ATP binding"/>
    <property type="evidence" value="ECO:0007669"/>
    <property type="project" value="UniProtKB-KW"/>
</dbReference>
<evidence type="ECO:0000256" key="2">
    <source>
        <dbReference type="ARBA" id="ARBA00022741"/>
    </source>
</evidence>
<keyword evidence="3" id="KW-0067">ATP-binding</keyword>
<keyword evidence="6" id="KW-1185">Reference proteome</keyword>
<dbReference type="AlphaFoldDB" id="A0A2N4U3B4"/>
<dbReference type="PRINTS" id="PR01657">
    <property type="entry name" value="MCMFAMILY"/>
</dbReference>
<dbReference type="OrthoDB" id="9813147at2"/>
<reference evidence="5 6" key="1">
    <citation type="submission" date="2017-10" db="EMBL/GenBank/DDBJ databases">
        <title>Two draft genome sequences of Pusillimonas sp. strains isolated from a nitrate- and radionuclide-contaminated groundwater in Russia.</title>
        <authorList>
            <person name="Grouzdev D.S."/>
            <person name="Tourova T.P."/>
            <person name="Goeva M.A."/>
            <person name="Babich T.L."/>
            <person name="Sokolova D.S."/>
            <person name="Abdullin R."/>
            <person name="Poltaraus A.B."/>
            <person name="Toshchakov S.V."/>
            <person name="Nazina T.N."/>
        </authorList>
    </citation>
    <scope>NUCLEOTIDE SEQUENCE [LARGE SCALE GENOMIC DNA]</scope>
    <source>
        <strain evidence="5 6">JR1/69-3-13</strain>
    </source>
</reference>
<dbReference type="Gene3D" id="3.40.50.300">
    <property type="entry name" value="P-loop containing nucleotide triphosphate hydrolases"/>
    <property type="match status" value="1"/>
</dbReference>
<dbReference type="Pfam" id="PF01078">
    <property type="entry name" value="Mg_chelatase"/>
    <property type="match status" value="1"/>
</dbReference>
<name>A0A2N4U3B4_9BURK</name>
<dbReference type="Gene3D" id="3.30.230.10">
    <property type="match status" value="1"/>
</dbReference>
<dbReference type="SUPFAM" id="SSF54211">
    <property type="entry name" value="Ribosomal protein S5 domain 2-like"/>
    <property type="match status" value="1"/>
</dbReference>
<dbReference type="InterPro" id="IPR014721">
    <property type="entry name" value="Ribsml_uS5_D2-typ_fold_subgr"/>
</dbReference>
<keyword evidence="5" id="KW-0645">Protease</keyword>
<evidence type="ECO:0000256" key="3">
    <source>
        <dbReference type="ARBA" id="ARBA00022840"/>
    </source>
</evidence>
<comment type="similarity">
    <text evidence="1">Belongs to the Mg-chelatase subunits D/I family. ComM subfamily.</text>
</comment>
<dbReference type="InterPro" id="IPR027417">
    <property type="entry name" value="P-loop_NTPase"/>
</dbReference>
<evidence type="ECO:0000313" key="5">
    <source>
        <dbReference type="EMBL" id="PLC49514.1"/>
    </source>
</evidence>
<comment type="caution">
    <text evidence="5">The sequence shown here is derived from an EMBL/GenBank/DDBJ whole genome shotgun (WGS) entry which is preliminary data.</text>
</comment>
<dbReference type="InterPro" id="IPR001208">
    <property type="entry name" value="MCM_dom"/>
</dbReference>
<dbReference type="GO" id="GO:0003677">
    <property type="term" value="F:DNA binding"/>
    <property type="evidence" value="ECO:0007669"/>
    <property type="project" value="InterPro"/>
</dbReference>
<accession>A0A2N4U3B4</accession>
<evidence type="ECO:0000256" key="1">
    <source>
        <dbReference type="ARBA" id="ARBA00006354"/>
    </source>
</evidence>
<keyword evidence="2" id="KW-0547">Nucleotide-binding</keyword>
<dbReference type="Proteomes" id="UP000234190">
    <property type="component" value="Unassembled WGS sequence"/>
</dbReference>
<keyword evidence="5" id="KW-0378">Hydrolase</keyword>
<dbReference type="InterPro" id="IPR004482">
    <property type="entry name" value="Mg_chelat-rel"/>
</dbReference>
<dbReference type="InterPro" id="IPR025158">
    <property type="entry name" value="Mg_chelat-rel_C"/>
</dbReference>
<protein>
    <submittedName>
        <fullName evidence="5">ATP-dependent protease</fullName>
    </submittedName>
</protein>
<dbReference type="SMART" id="SM00382">
    <property type="entry name" value="AAA"/>
    <property type="match status" value="1"/>
</dbReference>
<dbReference type="GO" id="GO:0006508">
    <property type="term" value="P:proteolysis"/>
    <property type="evidence" value="ECO:0007669"/>
    <property type="project" value="UniProtKB-KW"/>
</dbReference>
<dbReference type="SUPFAM" id="SSF52540">
    <property type="entry name" value="P-loop containing nucleoside triphosphate hydrolases"/>
    <property type="match status" value="1"/>
</dbReference>
<gene>
    <name evidence="5" type="ORF">CR159_13000</name>
</gene>
<dbReference type="GO" id="GO:0008233">
    <property type="term" value="F:peptidase activity"/>
    <property type="evidence" value="ECO:0007669"/>
    <property type="project" value="UniProtKB-KW"/>
</dbReference>
<dbReference type="PANTHER" id="PTHR32039:SF7">
    <property type="entry name" value="COMPETENCE PROTEIN COMM"/>
    <property type="match status" value="1"/>
</dbReference>
<evidence type="ECO:0000313" key="6">
    <source>
        <dbReference type="Proteomes" id="UP000234190"/>
    </source>
</evidence>
<feature type="domain" description="MCM C-terminal AAA(+) ATPase" evidence="4">
    <location>
        <begin position="295"/>
        <end position="390"/>
    </location>
</feature>
<dbReference type="NCBIfam" id="TIGR00368">
    <property type="entry name" value="YifB family Mg chelatase-like AAA ATPase"/>
    <property type="match status" value="1"/>
</dbReference>
<dbReference type="InterPro" id="IPR003593">
    <property type="entry name" value="AAA+_ATPase"/>
</dbReference>
<proteinExistence type="inferred from homology"/>